<keyword evidence="4 12" id="KW-0547">Nucleotide-binding</keyword>
<dbReference type="InterPro" id="IPR041471">
    <property type="entry name" value="UvrB_inter"/>
</dbReference>
<dbReference type="EMBL" id="CP031376">
    <property type="protein sequence ID" value="AXK50744.1"/>
    <property type="molecule type" value="Genomic_DNA"/>
</dbReference>
<dbReference type="GO" id="GO:0009380">
    <property type="term" value="C:excinuclease repair complex"/>
    <property type="evidence" value="ECO:0007669"/>
    <property type="project" value="InterPro"/>
</dbReference>
<dbReference type="RefSeq" id="WP_115557673.1">
    <property type="nucleotide sequence ID" value="NZ_CP031376.1"/>
</dbReference>
<dbReference type="Pfam" id="PF17757">
    <property type="entry name" value="UvrB_inter"/>
    <property type="match status" value="1"/>
</dbReference>
<dbReference type="OrthoDB" id="9806651at2"/>
<evidence type="ECO:0000259" key="16">
    <source>
        <dbReference type="PROSITE" id="PS51192"/>
    </source>
</evidence>
<evidence type="ECO:0000256" key="9">
    <source>
        <dbReference type="ARBA" id="ARBA00023204"/>
    </source>
</evidence>
<dbReference type="GO" id="GO:0005524">
    <property type="term" value="F:ATP binding"/>
    <property type="evidence" value="ECO:0007669"/>
    <property type="project" value="UniProtKB-UniRule"/>
</dbReference>
<dbReference type="GO" id="GO:0016887">
    <property type="term" value="F:ATP hydrolysis activity"/>
    <property type="evidence" value="ECO:0007669"/>
    <property type="project" value="InterPro"/>
</dbReference>
<gene>
    <name evidence="12 18" type="primary">uvrB</name>
    <name evidence="18" type="ORF">SALLE_v1c00680</name>
</gene>
<dbReference type="PANTHER" id="PTHR24029">
    <property type="entry name" value="UVRABC SYSTEM PROTEIN B"/>
    <property type="match status" value="1"/>
</dbReference>
<dbReference type="Pfam" id="PF02151">
    <property type="entry name" value="UVR"/>
    <property type="match status" value="1"/>
</dbReference>
<dbReference type="SMART" id="SM00490">
    <property type="entry name" value="HELICc"/>
    <property type="match status" value="1"/>
</dbReference>
<evidence type="ECO:0000256" key="12">
    <source>
        <dbReference type="HAMAP-Rule" id="MF_00204"/>
    </source>
</evidence>
<dbReference type="InterPro" id="IPR036876">
    <property type="entry name" value="UVR_dom_sf"/>
</dbReference>
<keyword evidence="3 12" id="KW-0963">Cytoplasm</keyword>
<dbReference type="SMART" id="SM00487">
    <property type="entry name" value="DEXDc"/>
    <property type="match status" value="1"/>
</dbReference>
<feature type="domain" description="Helicase ATP-binding" evidence="16">
    <location>
        <begin position="29"/>
        <end position="203"/>
    </location>
</feature>
<evidence type="ECO:0000256" key="8">
    <source>
        <dbReference type="ARBA" id="ARBA00022881"/>
    </source>
</evidence>
<dbReference type="Pfam" id="PF12344">
    <property type="entry name" value="UvrB"/>
    <property type="match status" value="1"/>
</dbReference>
<comment type="subcellular location">
    <subcellularLocation>
        <location evidence="1 12 13">Cytoplasm</location>
    </subcellularLocation>
</comment>
<evidence type="ECO:0000256" key="14">
    <source>
        <dbReference type="SAM" id="Coils"/>
    </source>
</evidence>
<accession>A0A345Z2B5</accession>
<feature type="binding site" evidence="12">
    <location>
        <begin position="42"/>
        <end position="49"/>
    </location>
    <ligand>
        <name>ATP</name>
        <dbReference type="ChEBI" id="CHEBI:30616"/>
    </ligand>
</feature>
<dbReference type="InterPro" id="IPR014001">
    <property type="entry name" value="Helicase_ATP-bd"/>
</dbReference>
<dbReference type="InterPro" id="IPR001650">
    <property type="entry name" value="Helicase_C-like"/>
</dbReference>
<comment type="similarity">
    <text evidence="2 12 13">Belongs to the UvrB family.</text>
</comment>
<comment type="subunit">
    <text evidence="10 12 13">Forms a heterotetramer with UvrA during the search for lesions. Interacts with UvrC in an incision complex.</text>
</comment>
<dbReference type="SUPFAM" id="SSF52540">
    <property type="entry name" value="P-loop containing nucleoside triphosphate hydrolases"/>
    <property type="match status" value="2"/>
</dbReference>
<evidence type="ECO:0000256" key="5">
    <source>
        <dbReference type="ARBA" id="ARBA00022763"/>
    </source>
</evidence>
<keyword evidence="9 12" id="KW-0234">DNA repair</keyword>
<evidence type="ECO:0000256" key="6">
    <source>
        <dbReference type="ARBA" id="ARBA00022769"/>
    </source>
</evidence>
<keyword evidence="12 13" id="KW-0742">SOS response</keyword>
<evidence type="ECO:0000256" key="7">
    <source>
        <dbReference type="ARBA" id="ARBA00022840"/>
    </source>
</evidence>
<feature type="coiled-coil region" evidence="14">
    <location>
        <begin position="260"/>
        <end position="287"/>
    </location>
</feature>
<evidence type="ECO:0000259" key="17">
    <source>
        <dbReference type="PROSITE" id="PS51194"/>
    </source>
</evidence>
<feature type="short sequence motif" description="Beta-hairpin" evidence="12">
    <location>
        <begin position="95"/>
        <end position="118"/>
    </location>
</feature>
<keyword evidence="7 12" id="KW-0067">ATP-binding</keyword>
<proteinExistence type="inferred from homology"/>
<sequence length="660" mass="75710">MRKEDLKFKLVTDYQPAGDQPEAIKQLIKGLENKEKHQVLLGATGTGKTFTIANIINQTNRQTLVLAHNKTLAMQLYIELKEFFPENRVEYFVSNFDFFQPEAYLPSRDLYIDKDAKINQELDMMRLSAMNGLMLRKDTIVVASVAAIYASQNPEEYGAVFFELKVGEVLSKKELLGFLIKTGYVRNEIETVRGTFSANGDVIKIVPSWTDQIVYRISMFGNEIESIETLEPYNNKVVQRMSLATIFPATSYVTPEDKMKTVIENIREELKNRLTELRTEGKMLEAQRLEQRTNYDLESLSEFGTVSGIENYSAHLDFRPAGVPPYTLLDYFEKDFLTIIDESHMMIPQTRGMSNTDYSRKKNLVDYGFRLPSAMDNRPLNFEEFSNKLKQVIYTSATPGDYEMELTNNKFVQQIIRPTGLLDPIIEVRPTENQIENIIEEILKRREKNERVFITTLTIRMSEDLTSYLQERNIKVAYLHSELKTIERTTVLNDLRKGVYEAVVGVNLLREGLDLPEVSLVCILDADKQGFLRNTRSLIQTTGRAARNASGLVIFYADQVSKAMAETIDETTRRREIQQAYNLKHNITPKTILKKISDFGIDDATRKQIIDITKRKANAAKDKKDKIIKQLRADMIAAAKELNFEKAAQIRDVIIELEGQ</sequence>
<dbReference type="InterPro" id="IPR004807">
    <property type="entry name" value="UvrB"/>
</dbReference>
<dbReference type="Gene3D" id="4.10.860.10">
    <property type="entry name" value="UVR domain"/>
    <property type="match status" value="1"/>
</dbReference>
<keyword evidence="14" id="KW-0175">Coiled coil</keyword>
<feature type="domain" description="Helicase C-terminal" evidence="17">
    <location>
        <begin position="434"/>
        <end position="596"/>
    </location>
</feature>
<dbReference type="Pfam" id="PF00271">
    <property type="entry name" value="Helicase_C"/>
    <property type="match status" value="1"/>
</dbReference>
<feature type="domain" description="UVR" evidence="15">
    <location>
        <begin position="625"/>
        <end position="660"/>
    </location>
</feature>
<dbReference type="GO" id="GO:0005737">
    <property type="term" value="C:cytoplasm"/>
    <property type="evidence" value="ECO:0007669"/>
    <property type="project" value="UniProtKB-SubCell"/>
</dbReference>
<dbReference type="GO" id="GO:0006289">
    <property type="term" value="P:nucleotide-excision repair"/>
    <property type="evidence" value="ECO:0007669"/>
    <property type="project" value="UniProtKB-UniRule"/>
</dbReference>
<dbReference type="GO" id="GO:0003677">
    <property type="term" value="F:DNA binding"/>
    <property type="evidence" value="ECO:0007669"/>
    <property type="project" value="UniProtKB-UniRule"/>
</dbReference>
<dbReference type="InterPro" id="IPR001943">
    <property type="entry name" value="UVR_dom"/>
</dbReference>
<dbReference type="SUPFAM" id="SSF46600">
    <property type="entry name" value="C-terminal UvrC-binding domain of UvrB"/>
    <property type="match status" value="1"/>
</dbReference>
<evidence type="ECO:0000256" key="2">
    <source>
        <dbReference type="ARBA" id="ARBA00008533"/>
    </source>
</evidence>
<dbReference type="PROSITE" id="PS51194">
    <property type="entry name" value="HELICASE_CTER"/>
    <property type="match status" value="1"/>
</dbReference>
<comment type="function">
    <text evidence="12">The UvrABC repair system catalyzes the recognition and processing of DNA lesions. A damage recognition complex composed of 2 UvrA and 2 UvrB subunits scans DNA for abnormalities. Upon binding of the UvrA(2)B(2) complex to a putative damaged site, the DNA wraps around one UvrB monomer. DNA wrap is dependent on ATP binding by UvrB and probably causes local melting of the DNA helix, facilitating insertion of UvrB beta-hairpin between the DNA strands. Then UvrB probes one DNA strand for the presence of a lesion. If a lesion is found the UvrA subunits dissociate and the UvrB-DNA preincision complex is formed. This complex is subsequently bound by UvrC and the second UvrB is released. If no lesion is found, the DNA wraps around the other UvrB subunit that will check the other stand for damage.</text>
</comment>
<evidence type="ECO:0000256" key="4">
    <source>
        <dbReference type="ARBA" id="ARBA00022741"/>
    </source>
</evidence>
<keyword evidence="5 12" id="KW-0227">DNA damage</keyword>
<keyword evidence="6 12" id="KW-0228">DNA excision</keyword>
<dbReference type="NCBIfam" id="NF003673">
    <property type="entry name" value="PRK05298.1"/>
    <property type="match status" value="1"/>
</dbReference>
<dbReference type="GO" id="GO:0009432">
    <property type="term" value="P:SOS response"/>
    <property type="evidence" value="ECO:0007669"/>
    <property type="project" value="UniProtKB-UniRule"/>
</dbReference>
<dbReference type="AlphaFoldDB" id="A0A345Z2B5"/>
<dbReference type="PROSITE" id="PS50151">
    <property type="entry name" value="UVR"/>
    <property type="match status" value="1"/>
</dbReference>
<dbReference type="InterPro" id="IPR024759">
    <property type="entry name" value="UvrB_YAD/RRR_dom"/>
</dbReference>
<evidence type="ECO:0000259" key="15">
    <source>
        <dbReference type="PROSITE" id="PS50151"/>
    </source>
</evidence>
<dbReference type="KEGG" id="salx:SALLE_v1c00680"/>
<evidence type="ECO:0000313" key="19">
    <source>
        <dbReference type="Proteomes" id="UP000254792"/>
    </source>
</evidence>
<protein>
    <recommendedName>
        <fullName evidence="11 12">UvrABC system protein B</fullName>
        <shortName evidence="12">Protein UvrB</shortName>
    </recommendedName>
    <alternativeName>
        <fullName evidence="12">Excinuclease ABC subunit B</fullName>
    </alternativeName>
</protein>
<evidence type="ECO:0000256" key="11">
    <source>
        <dbReference type="ARBA" id="ARBA00029504"/>
    </source>
</evidence>
<organism evidence="18 19">
    <name type="scientific">Spiroplasma alleghenense</name>
    <dbReference type="NCBI Taxonomy" id="216931"/>
    <lineage>
        <taxon>Bacteria</taxon>
        <taxon>Bacillati</taxon>
        <taxon>Mycoplasmatota</taxon>
        <taxon>Mollicutes</taxon>
        <taxon>Entomoplasmatales</taxon>
        <taxon>Spiroplasmataceae</taxon>
        <taxon>Spiroplasma</taxon>
    </lineage>
</organism>
<dbReference type="GO" id="GO:0009381">
    <property type="term" value="F:excinuclease ABC activity"/>
    <property type="evidence" value="ECO:0007669"/>
    <property type="project" value="UniProtKB-UniRule"/>
</dbReference>
<evidence type="ECO:0000256" key="1">
    <source>
        <dbReference type="ARBA" id="ARBA00004496"/>
    </source>
</evidence>
<evidence type="ECO:0000256" key="13">
    <source>
        <dbReference type="RuleBase" id="RU003587"/>
    </source>
</evidence>
<evidence type="ECO:0000313" key="18">
    <source>
        <dbReference type="EMBL" id="AXK50744.1"/>
    </source>
</evidence>
<dbReference type="PANTHER" id="PTHR24029:SF0">
    <property type="entry name" value="UVRABC SYSTEM PROTEIN B"/>
    <property type="match status" value="1"/>
</dbReference>
<dbReference type="Gene3D" id="3.40.50.300">
    <property type="entry name" value="P-loop containing nucleotide triphosphate hydrolases"/>
    <property type="match status" value="3"/>
</dbReference>
<evidence type="ECO:0000256" key="10">
    <source>
        <dbReference type="ARBA" id="ARBA00026033"/>
    </source>
</evidence>
<dbReference type="PROSITE" id="PS51192">
    <property type="entry name" value="HELICASE_ATP_BIND_1"/>
    <property type="match status" value="1"/>
</dbReference>
<reference evidence="18 19" key="1">
    <citation type="submission" date="2018-07" db="EMBL/GenBank/DDBJ databases">
        <title>Complete genome sequence of Spiroplasma alleghenense PLHS-1 (ATCC 51752).</title>
        <authorList>
            <person name="Chou L."/>
            <person name="Lee T.-Y."/>
            <person name="Tsai Y.-M."/>
            <person name="Kuo C.-H."/>
        </authorList>
    </citation>
    <scope>NUCLEOTIDE SEQUENCE [LARGE SCALE GENOMIC DNA]</scope>
    <source>
        <strain evidence="18 19">PLHS-1</strain>
    </source>
</reference>
<dbReference type="HAMAP" id="MF_00204">
    <property type="entry name" value="UvrB"/>
    <property type="match status" value="1"/>
</dbReference>
<dbReference type="InterPro" id="IPR006935">
    <property type="entry name" value="Helicase/UvrB_N"/>
</dbReference>
<dbReference type="CDD" id="cd18790">
    <property type="entry name" value="SF2_C_UvrB"/>
    <property type="match status" value="1"/>
</dbReference>
<keyword evidence="8 12" id="KW-0267">Excision nuclease</keyword>
<comment type="domain">
    <text evidence="12">The beta-hairpin motif is involved in DNA binding.</text>
</comment>
<dbReference type="CDD" id="cd17916">
    <property type="entry name" value="DEXHc_UvrB"/>
    <property type="match status" value="1"/>
</dbReference>
<evidence type="ECO:0000256" key="3">
    <source>
        <dbReference type="ARBA" id="ARBA00022490"/>
    </source>
</evidence>
<keyword evidence="19" id="KW-1185">Reference proteome</keyword>
<dbReference type="Proteomes" id="UP000254792">
    <property type="component" value="Chromosome"/>
</dbReference>
<name>A0A345Z2B5_9MOLU</name>
<dbReference type="NCBIfam" id="TIGR00631">
    <property type="entry name" value="uvrb"/>
    <property type="match status" value="1"/>
</dbReference>
<dbReference type="Pfam" id="PF04851">
    <property type="entry name" value="ResIII"/>
    <property type="match status" value="1"/>
</dbReference>
<dbReference type="InterPro" id="IPR027417">
    <property type="entry name" value="P-loop_NTPase"/>
</dbReference>